<evidence type="ECO:0000256" key="1">
    <source>
        <dbReference type="ARBA" id="ARBA00023002"/>
    </source>
</evidence>
<feature type="domain" description="Pyrroline-5-carboxylate reductase catalytic N-terminal" evidence="2">
    <location>
        <begin position="2"/>
        <end position="92"/>
    </location>
</feature>
<dbReference type="InterPro" id="IPR051267">
    <property type="entry name" value="STEAP_metalloreductase"/>
</dbReference>
<dbReference type="RefSeq" id="WP_132558864.1">
    <property type="nucleotide sequence ID" value="NZ_SMBH01000001.1"/>
</dbReference>
<evidence type="ECO:0000313" key="3">
    <source>
        <dbReference type="EMBL" id="TCU20563.1"/>
    </source>
</evidence>
<dbReference type="Gene3D" id="3.40.50.720">
    <property type="entry name" value="NAD(P)-binding Rossmann-like Domain"/>
    <property type="match status" value="1"/>
</dbReference>
<name>A0A4R3QFS4_RHISU</name>
<protein>
    <recommendedName>
        <fullName evidence="2">Pyrroline-5-carboxylate reductase catalytic N-terminal domain-containing protein</fullName>
    </recommendedName>
</protein>
<proteinExistence type="predicted"/>
<dbReference type="InterPro" id="IPR028939">
    <property type="entry name" value="P5C_Rdtase_cat_N"/>
</dbReference>
<dbReference type="PANTHER" id="PTHR14239">
    <property type="entry name" value="DUDULIN-RELATED"/>
    <property type="match status" value="1"/>
</dbReference>
<dbReference type="InterPro" id="IPR036291">
    <property type="entry name" value="NAD(P)-bd_dom_sf"/>
</dbReference>
<dbReference type="GO" id="GO:0016491">
    <property type="term" value="F:oxidoreductase activity"/>
    <property type="evidence" value="ECO:0007669"/>
    <property type="project" value="UniProtKB-KW"/>
</dbReference>
<sequence>MKIGIIGAGNIGATLARILADAGHSVKLANSKGPETLRDIVDGTAIAAVTRDEAVKDVEVIILSVPFARNPELAPVLADVPAGVVVVDTSNYYPMRDDRIAEVEEGKPETVWSSEQIGRPLVKAWNALLSSTLSDGGSEIGSASRLAIPIAGDDIAAKSVVSGLVSETGFDAVDAGPLSDSWRFQPGTPAYCTELDAAGVATALSSADRTRAPRNRDVIMQAIIEGSVPFEREAMVASNRKMSI</sequence>
<organism evidence="3 4">
    <name type="scientific">Rhizobium sullae</name>
    <name type="common">Rhizobium hedysari</name>
    <dbReference type="NCBI Taxonomy" id="50338"/>
    <lineage>
        <taxon>Bacteria</taxon>
        <taxon>Pseudomonadati</taxon>
        <taxon>Pseudomonadota</taxon>
        <taxon>Alphaproteobacteria</taxon>
        <taxon>Hyphomicrobiales</taxon>
        <taxon>Rhizobiaceae</taxon>
        <taxon>Rhizobium/Agrobacterium group</taxon>
        <taxon>Rhizobium</taxon>
    </lineage>
</organism>
<evidence type="ECO:0000313" key="4">
    <source>
        <dbReference type="Proteomes" id="UP000294576"/>
    </source>
</evidence>
<dbReference type="AlphaFoldDB" id="A0A4R3QFS4"/>
<gene>
    <name evidence="3" type="ORF">EV132_101630</name>
</gene>
<dbReference type="Proteomes" id="UP000294576">
    <property type="component" value="Unassembled WGS sequence"/>
</dbReference>
<comment type="caution">
    <text evidence="3">The sequence shown here is derived from an EMBL/GenBank/DDBJ whole genome shotgun (WGS) entry which is preliminary data.</text>
</comment>
<reference evidence="3 4" key="1">
    <citation type="submission" date="2019-03" db="EMBL/GenBank/DDBJ databases">
        <title>Genomic Encyclopedia of Type Strains, Phase IV (KMG-V): Genome sequencing to study the core and pangenomes of soil and plant-associated prokaryotes.</title>
        <authorList>
            <person name="Whitman W."/>
        </authorList>
    </citation>
    <scope>NUCLEOTIDE SEQUENCE [LARGE SCALE GENOMIC DNA]</scope>
    <source>
        <strain evidence="3 4">Hc14</strain>
    </source>
</reference>
<dbReference type="EMBL" id="SMBH01000001">
    <property type="protein sequence ID" value="TCU20563.1"/>
    <property type="molecule type" value="Genomic_DNA"/>
</dbReference>
<keyword evidence="1" id="KW-0560">Oxidoreductase</keyword>
<dbReference type="Pfam" id="PF03807">
    <property type="entry name" value="F420_oxidored"/>
    <property type="match status" value="1"/>
</dbReference>
<dbReference type="SUPFAM" id="SSF51735">
    <property type="entry name" value="NAD(P)-binding Rossmann-fold domains"/>
    <property type="match status" value="1"/>
</dbReference>
<accession>A0A4R3QFS4</accession>
<evidence type="ECO:0000259" key="2">
    <source>
        <dbReference type="Pfam" id="PF03807"/>
    </source>
</evidence>